<dbReference type="PANTHER" id="PTHR30548:SF1">
    <property type="entry name" value="DEHYDRATASE SUBUNIT MJ0007-RELATED"/>
    <property type="match status" value="1"/>
</dbReference>
<dbReference type="AlphaFoldDB" id="A0A9D1CT82"/>
<comment type="caution">
    <text evidence="4">The sequence shown here is derived from an EMBL/GenBank/DDBJ whole genome shotgun (WGS) entry which is preliminary data.</text>
</comment>
<dbReference type="GO" id="GO:0016836">
    <property type="term" value="F:hydro-lyase activity"/>
    <property type="evidence" value="ECO:0007669"/>
    <property type="project" value="UniProtKB-ARBA"/>
</dbReference>
<dbReference type="GO" id="GO:0051536">
    <property type="term" value="F:iron-sulfur cluster binding"/>
    <property type="evidence" value="ECO:0007669"/>
    <property type="project" value="UniProtKB-KW"/>
</dbReference>
<organism evidence="4 5">
    <name type="scientific">Candidatus Scatomorpha intestinavium</name>
    <dbReference type="NCBI Taxonomy" id="2840922"/>
    <lineage>
        <taxon>Bacteria</taxon>
        <taxon>Bacillati</taxon>
        <taxon>Bacillota</taxon>
        <taxon>Clostridia</taxon>
        <taxon>Eubacteriales</taxon>
        <taxon>Candidatus Scatomorpha</taxon>
    </lineage>
</organism>
<gene>
    <name evidence="4" type="ORF">IAB77_02575</name>
</gene>
<comment type="similarity">
    <text evidence="2">Belongs to the FldB/FldC dehydratase alpha/beta subunit family.</text>
</comment>
<evidence type="ECO:0000256" key="2">
    <source>
        <dbReference type="ARBA" id="ARBA00005806"/>
    </source>
</evidence>
<dbReference type="Gene3D" id="1.20.1270.370">
    <property type="match status" value="1"/>
</dbReference>
<evidence type="ECO:0000313" key="4">
    <source>
        <dbReference type="EMBL" id="HIQ78125.1"/>
    </source>
</evidence>
<keyword evidence="3" id="KW-0408">Iron</keyword>
<reference evidence="4" key="1">
    <citation type="submission" date="2020-10" db="EMBL/GenBank/DDBJ databases">
        <authorList>
            <person name="Gilroy R."/>
        </authorList>
    </citation>
    <scope>NUCLEOTIDE SEQUENCE</scope>
    <source>
        <strain evidence="4">ChiBcolR7-354</strain>
    </source>
</reference>
<evidence type="ECO:0000256" key="3">
    <source>
        <dbReference type="ARBA" id="ARBA00023014"/>
    </source>
</evidence>
<dbReference type="Proteomes" id="UP000824262">
    <property type="component" value="Unassembled WGS sequence"/>
</dbReference>
<protein>
    <submittedName>
        <fullName evidence="4">2-hydroxyacyl-CoA dehydratase</fullName>
    </submittedName>
</protein>
<accession>A0A9D1CT82</accession>
<evidence type="ECO:0000256" key="1">
    <source>
        <dbReference type="ARBA" id="ARBA00001966"/>
    </source>
</evidence>
<dbReference type="Pfam" id="PF06050">
    <property type="entry name" value="HGD-D"/>
    <property type="match status" value="1"/>
</dbReference>
<sequence>MKDLKHLIYFESLLDSAHNELVRQAKEEGQLALGFTCYHMPEVLLNVDNCFSVRLRAPNTGSIDIASYYMSNYTCEYCRAVVERAIEGGYNFLDGLCGVDACAQMNRCMENIELLKCIDKPNFFVTHADIPYKYTDYTLDHYVTQMQNRVLNTMHEKLGVDISDAALRDSVARHNEICKIITELGELRKKPNPPITGYEFHVINMVSFCCPQRLILPYLKETLTEVKKRKPDAKPWYRCRVGIVGSEVDDPNLTRMLEEAGAFIVFDRFCFGALPGREVIELNDEEPALRQICRHYLITSECPRFMSNEKIEQRRKTADRLAREYSADGIIYENVKFCDFWGFERALASHVQHEEYGHPVLTIDRPYNARTSGQLRTRFQAFVESLEIKRIQQGKEVK</sequence>
<keyword evidence="3" id="KW-0411">Iron-sulfur</keyword>
<dbReference type="Gene3D" id="3.40.50.11900">
    <property type="match status" value="1"/>
</dbReference>
<comment type="cofactor">
    <cofactor evidence="1">
        <name>[4Fe-4S] cluster</name>
        <dbReference type="ChEBI" id="CHEBI:49883"/>
    </cofactor>
</comment>
<proteinExistence type="inferred from homology"/>
<dbReference type="EMBL" id="DVGA01000032">
    <property type="protein sequence ID" value="HIQ78125.1"/>
    <property type="molecule type" value="Genomic_DNA"/>
</dbReference>
<keyword evidence="3" id="KW-0479">Metal-binding</keyword>
<evidence type="ECO:0000313" key="5">
    <source>
        <dbReference type="Proteomes" id="UP000824262"/>
    </source>
</evidence>
<dbReference type="InterPro" id="IPR010327">
    <property type="entry name" value="FldB/FldC_alpha/beta"/>
</dbReference>
<name>A0A9D1CT82_9FIRM</name>
<dbReference type="PANTHER" id="PTHR30548">
    <property type="entry name" value="2-HYDROXYGLUTARYL-COA DEHYDRATASE, D-COMPONENT-RELATED"/>
    <property type="match status" value="1"/>
</dbReference>
<reference evidence="4" key="2">
    <citation type="journal article" date="2021" name="PeerJ">
        <title>Extensive microbial diversity within the chicken gut microbiome revealed by metagenomics and culture.</title>
        <authorList>
            <person name="Gilroy R."/>
            <person name="Ravi A."/>
            <person name="Getino M."/>
            <person name="Pursley I."/>
            <person name="Horton D.L."/>
            <person name="Alikhan N.F."/>
            <person name="Baker D."/>
            <person name="Gharbi K."/>
            <person name="Hall N."/>
            <person name="Watson M."/>
            <person name="Adriaenssens E.M."/>
            <person name="Foster-Nyarko E."/>
            <person name="Jarju S."/>
            <person name="Secka A."/>
            <person name="Antonio M."/>
            <person name="Oren A."/>
            <person name="Chaudhuri R.R."/>
            <person name="La Ragione R."/>
            <person name="Hildebrand F."/>
            <person name="Pallen M.J."/>
        </authorList>
    </citation>
    <scope>NUCLEOTIDE SEQUENCE</scope>
    <source>
        <strain evidence="4">ChiBcolR7-354</strain>
    </source>
</reference>
<dbReference type="Gene3D" id="3.40.50.11890">
    <property type="match status" value="1"/>
</dbReference>